<gene>
    <name evidence="1" type="ORF">GCM10009533_06610</name>
</gene>
<proteinExistence type="predicted"/>
<evidence type="ECO:0000313" key="1">
    <source>
        <dbReference type="EMBL" id="GAA0510447.1"/>
    </source>
</evidence>
<sequence>MSARRCWLAGEAASAPADHPHVTDNHARTWVHLSGELYREESSGQRCTFTELVSRTDLVETA</sequence>
<organism evidence="1 2">
    <name type="scientific">Saccharopolyspora erythraea</name>
    <name type="common">Streptomyces erythraeus</name>
    <dbReference type="NCBI Taxonomy" id="1836"/>
    <lineage>
        <taxon>Bacteria</taxon>
        <taxon>Bacillati</taxon>
        <taxon>Actinomycetota</taxon>
        <taxon>Actinomycetes</taxon>
        <taxon>Pseudonocardiales</taxon>
        <taxon>Pseudonocardiaceae</taxon>
        <taxon>Saccharopolyspora</taxon>
    </lineage>
</organism>
<dbReference type="Proteomes" id="UP001500729">
    <property type="component" value="Unassembled WGS sequence"/>
</dbReference>
<evidence type="ECO:0000313" key="2">
    <source>
        <dbReference type="Proteomes" id="UP001500729"/>
    </source>
</evidence>
<reference evidence="1 2" key="1">
    <citation type="journal article" date="2019" name="Int. J. Syst. Evol. Microbiol.">
        <title>The Global Catalogue of Microorganisms (GCM) 10K type strain sequencing project: providing services to taxonomists for standard genome sequencing and annotation.</title>
        <authorList>
            <consortium name="The Broad Institute Genomics Platform"/>
            <consortium name="The Broad Institute Genome Sequencing Center for Infectious Disease"/>
            <person name="Wu L."/>
            <person name="Ma J."/>
        </authorList>
    </citation>
    <scope>NUCLEOTIDE SEQUENCE [LARGE SCALE GENOMIC DNA]</scope>
    <source>
        <strain evidence="1 2">JCM 10303</strain>
    </source>
</reference>
<protein>
    <submittedName>
        <fullName evidence="1">Uncharacterized protein</fullName>
    </submittedName>
</protein>
<comment type="caution">
    <text evidence="1">The sequence shown here is derived from an EMBL/GenBank/DDBJ whole genome shotgun (WGS) entry which is preliminary data.</text>
</comment>
<dbReference type="EMBL" id="BAAAGS010000003">
    <property type="protein sequence ID" value="GAA0510447.1"/>
    <property type="molecule type" value="Genomic_DNA"/>
</dbReference>
<accession>A0ABN1C2G3</accession>
<name>A0ABN1C2G3_SACER</name>
<dbReference type="RefSeq" id="WP_011874344.1">
    <property type="nucleotide sequence ID" value="NZ_BAAAGS010000003.1"/>
</dbReference>
<keyword evidence="2" id="KW-1185">Reference proteome</keyword>